<comment type="catalytic activity">
    <reaction evidence="7">
        <text>aldehydo-D-ribose 5-phosphate + D-glyceraldehyde 3-phosphate + L-glutamine = pyridoxal 5'-phosphate + L-glutamate + phosphate + 3 H2O + H(+)</text>
        <dbReference type="Rhea" id="RHEA:31507"/>
        <dbReference type="ChEBI" id="CHEBI:15377"/>
        <dbReference type="ChEBI" id="CHEBI:15378"/>
        <dbReference type="ChEBI" id="CHEBI:29985"/>
        <dbReference type="ChEBI" id="CHEBI:43474"/>
        <dbReference type="ChEBI" id="CHEBI:58273"/>
        <dbReference type="ChEBI" id="CHEBI:58359"/>
        <dbReference type="ChEBI" id="CHEBI:59776"/>
        <dbReference type="ChEBI" id="CHEBI:597326"/>
        <dbReference type="EC" id="4.3.3.6"/>
    </reaction>
</comment>
<comment type="subunit">
    <text evidence="7">In the presence of PdxS, forms a dodecamer of heterodimers. Only shows activity in the heterodimer.</text>
</comment>
<dbReference type="GO" id="GO:0006543">
    <property type="term" value="P:L-glutamine catabolic process"/>
    <property type="evidence" value="ECO:0007669"/>
    <property type="project" value="UniProtKB-UniRule"/>
</dbReference>
<evidence type="ECO:0000256" key="2">
    <source>
        <dbReference type="ARBA" id="ARBA00022801"/>
    </source>
</evidence>
<feature type="active site" description="Charge relay system" evidence="7 8">
    <location>
        <position position="178"/>
    </location>
</feature>
<keyword evidence="2 7" id="KW-0378">Hydrolase</keyword>
<evidence type="ECO:0000313" key="10">
    <source>
        <dbReference type="EMBL" id="HET21541.1"/>
    </source>
</evidence>
<dbReference type="NCBIfam" id="TIGR03800">
    <property type="entry name" value="PLP_synth_Pdx2"/>
    <property type="match status" value="1"/>
</dbReference>
<dbReference type="GO" id="GO:0005829">
    <property type="term" value="C:cytosol"/>
    <property type="evidence" value="ECO:0007669"/>
    <property type="project" value="TreeGrafter"/>
</dbReference>
<organism evidence="11">
    <name type="scientific">Archaeoglobus fulgidus</name>
    <dbReference type="NCBI Taxonomy" id="2234"/>
    <lineage>
        <taxon>Archaea</taxon>
        <taxon>Methanobacteriati</taxon>
        <taxon>Methanobacteriota</taxon>
        <taxon>Archaeoglobi</taxon>
        <taxon>Archaeoglobales</taxon>
        <taxon>Archaeoglobaceae</taxon>
        <taxon>Archaeoglobus</taxon>
    </lineage>
</organism>
<dbReference type="PANTHER" id="PTHR31559">
    <property type="entry name" value="PYRIDOXAL 5'-PHOSPHATE SYNTHASE SUBUNIT SNO"/>
    <property type="match status" value="1"/>
</dbReference>
<dbReference type="UniPathway" id="UPA00245"/>
<evidence type="ECO:0000256" key="1">
    <source>
        <dbReference type="ARBA" id="ARBA00008345"/>
    </source>
</evidence>
<dbReference type="InterPro" id="IPR002161">
    <property type="entry name" value="PdxT/SNO"/>
</dbReference>
<comment type="pathway">
    <text evidence="7">Cofactor biosynthesis; pyridoxal 5'-phosphate biosynthesis.</text>
</comment>
<dbReference type="GO" id="GO:0008614">
    <property type="term" value="P:pyridoxine metabolic process"/>
    <property type="evidence" value="ECO:0007669"/>
    <property type="project" value="TreeGrafter"/>
</dbReference>
<dbReference type="PANTHER" id="PTHR31559:SF0">
    <property type="entry name" value="PYRIDOXAL 5'-PHOSPHATE SYNTHASE SUBUNIT SNO1-RELATED"/>
    <property type="match status" value="1"/>
</dbReference>
<evidence type="ECO:0000256" key="9">
    <source>
        <dbReference type="PIRSR" id="PIRSR005639-2"/>
    </source>
</evidence>
<dbReference type="CDD" id="cd01749">
    <property type="entry name" value="GATase1_PB"/>
    <property type="match status" value="1"/>
</dbReference>
<dbReference type="PROSITE" id="PS51130">
    <property type="entry name" value="PDXT_SNO_2"/>
    <property type="match status" value="1"/>
</dbReference>
<comment type="function">
    <text evidence="7">Catalyzes the hydrolysis of glutamine to glutamate and ammonia as part of the biosynthesis of pyridoxal 5'-phosphate. The resulting ammonia molecule is channeled to the active site of PdxS.</text>
</comment>
<evidence type="ECO:0000256" key="3">
    <source>
        <dbReference type="ARBA" id="ARBA00022898"/>
    </source>
</evidence>
<dbReference type="GO" id="GO:1903600">
    <property type="term" value="C:glutaminase complex"/>
    <property type="evidence" value="ECO:0007669"/>
    <property type="project" value="TreeGrafter"/>
</dbReference>
<accession>A0A7C3M9U7</accession>
<comment type="similarity">
    <text evidence="1 7">Belongs to the glutaminase PdxT/SNO family.</text>
</comment>
<gene>
    <name evidence="7 11" type="primary">pdxT</name>
    <name evidence="10" type="ORF">ENN70_05595</name>
    <name evidence="11" type="ORF">ENW66_01365</name>
</gene>
<proteinExistence type="inferred from homology"/>
<keyword evidence="5 7" id="KW-0456">Lyase</keyword>
<sequence>MRVAVVGVQGDVEEHVLAVRKALKNLKIEGEVVATRREGVVSKSDAVILPGGESTTIGKLIFSDGIADEILQLAEAGKPVMGTCAGLILLSKYGDEQVEKTGTKLLGLLDVRVKRNAFGRQRESFQIPLNVKHVGKFEAVFIRAPAIVEAGKDVEVLAVLEDFIVAARQKNVLGLAFHPELTDDTRIHEFFLKIGES</sequence>
<evidence type="ECO:0000256" key="7">
    <source>
        <dbReference type="HAMAP-Rule" id="MF_01615"/>
    </source>
</evidence>
<dbReference type="EC" id="4.3.3.6" evidence="7"/>
<feature type="active site" description="Charge relay system" evidence="7 8">
    <location>
        <position position="180"/>
    </location>
</feature>
<feature type="binding site" evidence="7 9">
    <location>
        <position position="115"/>
    </location>
    <ligand>
        <name>L-glutamine</name>
        <dbReference type="ChEBI" id="CHEBI:58359"/>
    </ligand>
</feature>
<protein>
    <recommendedName>
        <fullName evidence="7">Pyridoxal 5'-phosphate synthase subunit PdxT</fullName>
        <ecNumber evidence="7">4.3.3.6</ecNumber>
    </recommendedName>
    <alternativeName>
        <fullName evidence="7">Pdx2</fullName>
    </alternativeName>
    <alternativeName>
        <fullName evidence="7">Pyridoxal 5'-phosphate synthase glutaminase subunit</fullName>
        <ecNumber evidence="7">3.5.1.2</ecNumber>
    </alternativeName>
</protein>
<feature type="binding site" evidence="7 9">
    <location>
        <begin position="142"/>
        <end position="143"/>
    </location>
    <ligand>
        <name>L-glutamine</name>
        <dbReference type="ChEBI" id="CHEBI:58359"/>
    </ligand>
</feature>
<dbReference type="GO" id="GO:0036381">
    <property type="term" value="F:pyridoxal 5'-phosphate synthase (glutamine hydrolysing) activity"/>
    <property type="evidence" value="ECO:0007669"/>
    <property type="project" value="UniProtKB-UniRule"/>
</dbReference>
<dbReference type="PROSITE" id="PS51273">
    <property type="entry name" value="GATASE_TYPE_1"/>
    <property type="match status" value="1"/>
</dbReference>
<dbReference type="EMBL" id="DSCQ01000069">
    <property type="protein sequence ID" value="HET21541.1"/>
    <property type="molecule type" value="Genomic_DNA"/>
</dbReference>
<dbReference type="GO" id="GO:0042823">
    <property type="term" value="P:pyridoxal phosphate biosynthetic process"/>
    <property type="evidence" value="ECO:0007669"/>
    <property type="project" value="UniProtKB-UniRule"/>
</dbReference>
<comment type="catalytic activity">
    <reaction evidence="6 7">
        <text>L-glutamine + H2O = L-glutamate + NH4(+)</text>
        <dbReference type="Rhea" id="RHEA:15889"/>
        <dbReference type="ChEBI" id="CHEBI:15377"/>
        <dbReference type="ChEBI" id="CHEBI:28938"/>
        <dbReference type="ChEBI" id="CHEBI:29985"/>
        <dbReference type="ChEBI" id="CHEBI:58359"/>
        <dbReference type="EC" id="3.5.1.2"/>
    </reaction>
</comment>
<keyword evidence="4 7" id="KW-0315">Glutamine amidotransferase</keyword>
<name>A0A7C3M9U7_ARCFL</name>
<evidence type="ECO:0000256" key="8">
    <source>
        <dbReference type="PIRSR" id="PIRSR005639-1"/>
    </source>
</evidence>
<dbReference type="InterPro" id="IPR021196">
    <property type="entry name" value="PdxT/SNO_CS"/>
</dbReference>
<dbReference type="EC" id="3.5.1.2" evidence="7"/>
<dbReference type="EMBL" id="DTLB01000006">
    <property type="protein sequence ID" value="HFW31591.1"/>
    <property type="molecule type" value="Genomic_DNA"/>
</dbReference>
<dbReference type="HAMAP" id="MF_01615">
    <property type="entry name" value="PdxT"/>
    <property type="match status" value="1"/>
</dbReference>
<evidence type="ECO:0000256" key="5">
    <source>
        <dbReference type="ARBA" id="ARBA00023239"/>
    </source>
</evidence>
<dbReference type="FunFam" id="3.40.50.880:FF:000041">
    <property type="entry name" value="Glutamine amidotransferase subunit pdxT, putative"/>
    <property type="match status" value="1"/>
</dbReference>
<evidence type="ECO:0000256" key="6">
    <source>
        <dbReference type="ARBA" id="ARBA00049534"/>
    </source>
</evidence>
<dbReference type="Gene3D" id="3.40.50.880">
    <property type="match status" value="1"/>
</dbReference>
<feature type="binding site" evidence="7 9">
    <location>
        <begin position="52"/>
        <end position="54"/>
    </location>
    <ligand>
        <name>L-glutamine</name>
        <dbReference type="ChEBI" id="CHEBI:58359"/>
    </ligand>
</feature>
<reference evidence="11" key="1">
    <citation type="journal article" date="2020" name="mSystems">
        <title>Genome- and Community-Level Interaction Insights into Carbon Utilization and Element Cycling Functions of Hydrothermarchaeota in Hydrothermal Sediment.</title>
        <authorList>
            <person name="Zhou Z."/>
            <person name="Liu Y."/>
            <person name="Xu W."/>
            <person name="Pan J."/>
            <person name="Luo Z.H."/>
            <person name="Li M."/>
        </authorList>
    </citation>
    <scope>NUCLEOTIDE SEQUENCE [LARGE SCALE GENOMIC DNA]</scope>
    <source>
        <strain evidence="10">SpSt-12</strain>
        <strain evidence="11">SpSt-87</strain>
    </source>
</reference>
<keyword evidence="3 7" id="KW-0663">Pyridoxal phosphate</keyword>
<dbReference type="SUPFAM" id="SSF52317">
    <property type="entry name" value="Class I glutamine amidotransferase-like"/>
    <property type="match status" value="1"/>
</dbReference>
<evidence type="ECO:0000256" key="4">
    <source>
        <dbReference type="ARBA" id="ARBA00022962"/>
    </source>
</evidence>
<dbReference type="GO" id="GO:0004359">
    <property type="term" value="F:glutaminase activity"/>
    <property type="evidence" value="ECO:0007669"/>
    <property type="project" value="UniProtKB-UniRule"/>
</dbReference>
<evidence type="ECO:0000313" key="11">
    <source>
        <dbReference type="EMBL" id="HFW31591.1"/>
    </source>
</evidence>
<comment type="caution">
    <text evidence="11">The sequence shown here is derived from an EMBL/GenBank/DDBJ whole genome shotgun (WGS) entry which is preliminary data.</text>
</comment>
<dbReference type="InterPro" id="IPR029062">
    <property type="entry name" value="Class_I_gatase-like"/>
</dbReference>
<dbReference type="PROSITE" id="PS01236">
    <property type="entry name" value="PDXT_SNO_1"/>
    <property type="match status" value="1"/>
</dbReference>
<dbReference type="PIRSF" id="PIRSF005639">
    <property type="entry name" value="Glut_amidoT_SNO"/>
    <property type="match status" value="1"/>
</dbReference>
<dbReference type="Pfam" id="PF01174">
    <property type="entry name" value="SNO"/>
    <property type="match status" value="1"/>
</dbReference>
<dbReference type="AlphaFoldDB" id="A0A7C3M9U7"/>
<feature type="active site" description="Nucleophile" evidence="7 8">
    <location>
        <position position="84"/>
    </location>
</feature>